<dbReference type="GO" id="GO:0007165">
    <property type="term" value="P:signal transduction"/>
    <property type="evidence" value="ECO:0007669"/>
    <property type="project" value="TreeGrafter"/>
</dbReference>
<dbReference type="GO" id="GO:0030288">
    <property type="term" value="C:outer membrane-bounded periplasmic space"/>
    <property type="evidence" value="ECO:0007669"/>
    <property type="project" value="TreeGrafter"/>
</dbReference>
<proteinExistence type="predicted"/>
<dbReference type="SMART" id="SM00245">
    <property type="entry name" value="TSPc"/>
    <property type="match status" value="1"/>
</dbReference>
<dbReference type="InterPro" id="IPR041489">
    <property type="entry name" value="PDZ_6"/>
</dbReference>
<dbReference type="GO" id="GO:0008236">
    <property type="term" value="F:serine-type peptidase activity"/>
    <property type="evidence" value="ECO:0007669"/>
    <property type="project" value="InterPro"/>
</dbReference>
<dbReference type="CDD" id="cd07561">
    <property type="entry name" value="Peptidase_S41_CPP_like"/>
    <property type="match status" value="1"/>
</dbReference>
<dbReference type="Gene3D" id="2.30.42.10">
    <property type="match status" value="1"/>
</dbReference>
<evidence type="ECO:0000256" key="1">
    <source>
        <dbReference type="SAM" id="SignalP"/>
    </source>
</evidence>
<dbReference type="PROSITE" id="PS51257">
    <property type="entry name" value="PROKAR_LIPOPROTEIN"/>
    <property type="match status" value="1"/>
</dbReference>
<dbReference type="GO" id="GO:0004175">
    <property type="term" value="F:endopeptidase activity"/>
    <property type="evidence" value="ECO:0007669"/>
    <property type="project" value="TreeGrafter"/>
</dbReference>
<dbReference type="PANTHER" id="PTHR32060">
    <property type="entry name" value="TAIL-SPECIFIC PROTEASE"/>
    <property type="match status" value="1"/>
</dbReference>
<dbReference type="InterPro" id="IPR001478">
    <property type="entry name" value="PDZ"/>
</dbReference>
<dbReference type="Gene3D" id="3.30.750.170">
    <property type="match status" value="1"/>
</dbReference>
<comment type="caution">
    <text evidence="3">The sequence shown here is derived from an EMBL/GenBank/DDBJ whole genome shotgun (WGS) entry which is preliminary data.</text>
</comment>
<dbReference type="STRING" id="1544798.LH29_22205"/>
<gene>
    <name evidence="3" type="ORF">LH29_22205</name>
</gene>
<reference evidence="3 4" key="1">
    <citation type="submission" date="2014-09" db="EMBL/GenBank/DDBJ databases">
        <title>Draft Genome Sequence of Draconibacterium sp. JN14CK-3.</title>
        <authorList>
            <person name="Dong C."/>
            <person name="Lai Q."/>
            <person name="Shao Z."/>
        </authorList>
    </citation>
    <scope>NUCLEOTIDE SEQUENCE [LARGE SCALE GENOMIC DNA]</scope>
    <source>
        <strain evidence="3 4">JN14CK-3</strain>
    </source>
</reference>
<dbReference type="AlphaFoldDB" id="A0A0D8J875"/>
<evidence type="ECO:0000313" key="3">
    <source>
        <dbReference type="EMBL" id="KJF41998.1"/>
    </source>
</evidence>
<dbReference type="MEROPS" id="S41.012"/>
<dbReference type="InterPro" id="IPR005151">
    <property type="entry name" value="Tail-specific_protease"/>
</dbReference>
<sequence>MDVREYIMKNLVKSTLLLFVAVAVFTACSKDDPTPEGPEASEYTKKVNRFIKAAMDDRYFWNEDMPSLNYNYETDSKEYFYKLLDEDDKFSWITDDVDALLASFEGNEKSFGWSLAFYNITDIGKIVAVVEFVYPETPASAAGFQRGDILLKVNGNNLSESNYKDLLNLDQVDVTVGMPSGNDIVADTTIRLLSDQLSLNPVLTTNVVQHDGRKIGYLFYAQFIPNYDSQLGAAFQSFISQNVNDLVVDLRYNTGGMISSAQYLASCIAPLNVVDNNEILVTYKWNRYWQEYWTDRQIMSQLEMYFNNQVPFKMGLNKVYFLTGSHTASSSELTITGLKPYMDEVIMVGDTTYGKYVGSQTLLPEMYLNDADAEEISNWAVQPIVLRYANSAGVTDFKDGFVPDILVEDNLFNAFPLGDKNDPLFKAAIEDITGTPVVAMKSAPKVSFNYKMIDRGFSRFDENKRNAPIGLIKLKE</sequence>
<accession>A0A0D8J875</accession>
<keyword evidence="4" id="KW-1185">Reference proteome</keyword>
<dbReference type="InterPro" id="IPR041613">
    <property type="entry name" value="Pept_S41_N"/>
</dbReference>
<dbReference type="Pfam" id="PF17820">
    <property type="entry name" value="PDZ_6"/>
    <property type="match status" value="1"/>
</dbReference>
<dbReference type="PROSITE" id="PS50106">
    <property type="entry name" value="PDZ"/>
    <property type="match status" value="1"/>
</dbReference>
<organism evidence="3 4">
    <name type="scientific">Draconibacterium sediminis</name>
    <dbReference type="NCBI Taxonomy" id="1544798"/>
    <lineage>
        <taxon>Bacteria</taxon>
        <taxon>Pseudomonadati</taxon>
        <taxon>Bacteroidota</taxon>
        <taxon>Bacteroidia</taxon>
        <taxon>Marinilabiliales</taxon>
        <taxon>Prolixibacteraceae</taxon>
        <taxon>Draconibacterium</taxon>
    </lineage>
</organism>
<feature type="signal peptide" evidence="1">
    <location>
        <begin position="1"/>
        <end position="29"/>
    </location>
</feature>
<evidence type="ECO:0000259" key="2">
    <source>
        <dbReference type="PROSITE" id="PS50106"/>
    </source>
</evidence>
<dbReference type="SUPFAM" id="SSF52096">
    <property type="entry name" value="ClpP/crotonase"/>
    <property type="match status" value="1"/>
</dbReference>
<dbReference type="OrthoDB" id="7168509at2"/>
<name>A0A0D8J875_9BACT</name>
<dbReference type="Pfam" id="PF18294">
    <property type="entry name" value="Pept_S41_N"/>
    <property type="match status" value="1"/>
</dbReference>
<dbReference type="Pfam" id="PF03572">
    <property type="entry name" value="Peptidase_S41"/>
    <property type="match status" value="1"/>
</dbReference>
<feature type="domain" description="PDZ" evidence="2">
    <location>
        <begin position="101"/>
        <end position="169"/>
    </location>
</feature>
<dbReference type="SUPFAM" id="SSF50156">
    <property type="entry name" value="PDZ domain-like"/>
    <property type="match status" value="1"/>
</dbReference>
<dbReference type="PANTHER" id="PTHR32060:SF30">
    <property type="entry name" value="CARBOXY-TERMINAL PROCESSING PROTEASE CTPA"/>
    <property type="match status" value="1"/>
</dbReference>
<dbReference type="InterPro" id="IPR029045">
    <property type="entry name" value="ClpP/crotonase-like_dom_sf"/>
</dbReference>
<evidence type="ECO:0000313" key="4">
    <source>
        <dbReference type="Proteomes" id="UP000032544"/>
    </source>
</evidence>
<protein>
    <recommendedName>
        <fullName evidence="2">PDZ domain-containing protein</fullName>
    </recommendedName>
</protein>
<dbReference type="Proteomes" id="UP000032544">
    <property type="component" value="Unassembled WGS sequence"/>
</dbReference>
<dbReference type="EMBL" id="JRHC01000007">
    <property type="protein sequence ID" value="KJF41998.1"/>
    <property type="molecule type" value="Genomic_DNA"/>
</dbReference>
<dbReference type="InterPro" id="IPR036034">
    <property type="entry name" value="PDZ_sf"/>
</dbReference>
<keyword evidence="1" id="KW-0732">Signal</keyword>
<dbReference type="Gene3D" id="3.90.226.10">
    <property type="entry name" value="2-enoyl-CoA Hydratase, Chain A, domain 1"/>
    <property type="match status" value="1"/>
</dbReference>
<feature type="chain" id="PRO_5002330762" description="PDZ domain-containing protein" evidence="1">
    <location>
        <begin position="30"/>
        <end position="476"/>
    </location>
</feature>
<dbReference type="GO" id="GO:0006508">
    <property type="term" value="P:proteolysis"/>
    <property type="evidence" value="ECO:0007669"/>
    <property type="project" value="InterPro"/>
</dbReference>